<reference evidence="1 2" key="1">
    <citation type="submission" date="2015-10" db="EMBL/GenBank/DDBJ databases">
        <authorList>
            <person name="Gilbert D.G."/>
        </authorList>
    </citation>
    <scope>NUCLEOTIDE SEQUENCE [LARGE SCALE GENOMIC DNA]</scope>
    <source>
        <strain evidence="1">COMA1</strain>
    </source>
</reference>
<evidence type="ECO:0000313" key="1">
    <source>
        <dbReference type="EMBL" id="CUS34920.1"/>
    </source>
</evidence>
<organism evidence="1 2">
    <name type="scientific">Candidatus Nitrospira nitrosa</name>
    <dbReference type="NCBI Taxonomy" id="1742972"/>
    <lineage>
        <taxon>Bacteria</taxon>
        <taxon>Pseudomonadati</taxon>
        <taxon>Nitrospirota</taxon>
        <taxon>Nitrospiria</taxon>
        <taxon>Nitrospirales</taxon>
        <taxon>Nitrospiraceae</taxon>
        <taxon>Nitrospira</taxon>
    </lineage>
</organism>
<proteinExistence type="predicted"/>
<keyword evidence="2" id="KW-1185">Reference proteome</keyword>
<name>A0A0S4LE88_9BACT</name>
<protein>
    <submittedName>
        <fullName evidence="1">Uncharacterized protein</fullName>
    </submittedName>
</protein>
<dbReference type="Proteomes" id="UP000199032">
    <property type="component" value="Unassembled WGS sequence"/>
</dbReference>
<dbReference type="EMBL" id="CZQA01000008">
    <property type="protein sequence ID" value="CUS34920.1"/>
    <property type="molecule type" value="Genomic_DNA"/>
</dbReference>
<evidence type="ECO:0000313" key="2">
    <source>
        <dbReference type="Proteomes" id="UP000199032"/>
    </source>
</evidence>
<accession>A0A0S4LE88</accession>
<sequence length="113" mass="12605">MDPIILMKLGMRGEGITGTESLGVHWYALNTKTKLEGLVAQQFERIGIECFFRCWMKNGSLIINQSSSLLLSFQGFVRSSEPHETVPSAGLYERGSGASHIRTQQCSSWLHDT</sequence>
<dbReference type="AlphaFoldDB" id="A0A0S4LE88"/>
<gene>
    <name evidence="1" type="ORF">COMA1_20026</name>
</gene>